<feature type="domain" description="PX" evidence="1">
    <location>
        <begin position="131"/>
        <end position="243"/>
    </location>
</feature>
<protein>
    <recommendedName>
        <fullName evidence="1">PX domain-containing protein</fullName>
    </recommendedName>
</protein>
<dbReference type="EMBL" id="BDIP01000113">
    <property type="protein sequence ID" value="GIQ80147.1"/>
    <property type="molecule type" value="Genomic_DNA"/>
</dbReference>
<evidence type="ECO:0000313" key="2">
    <source>
        <dbReference type="EMBL" id="GIQ80147.1"/>
    </source>
</evidence>
<dbReference type="Proteomes" id="UP000265618">
    <property type="component" value="Unassembled WGS sequence"/>
</dbReference>
<comment type="caution">
    <text evidence="2">The sequence shown here is derived from an EMBL/GenBank/DDBJ whole genome shotgun (WGS) entry which is preliminary data.</text>
</comment>
<dbReference type="AlphaFoldDB" id="A0A9K3CP78"/>
<dbReference type="SMART" id="SM00312">
    <property type="entry name" value="PX"/>
    <property type="match status" value="1"/>
</dbReference>
<keyword evidence="3" id="KW-1185">Reference proteome</keyword>
<proteinExistence type="predicted"/>
<dbReference type="Pfam" id="PF00787">
    <property type="entry name" value="PX"/>
    <property type="match status" value="1"/>
</dbReference>
<accession>A0A9K3CP78</accession>
<reference evidence="2 3" key="1">
    <citation type="journal article" date="2018" name="PLoS ONE">
        <title>The draft genome of Kipferlia bialata reveals reductive genome evolution in fornicate parasites.</title>
        <authorList>
            <person name="Tanifuji G."/>
            <person name="Takabayashi S."/>
            <person name="Kume K."/>
            <person name="Takagi M."/>
            <person name="Nakayama T."/>
            <person name="Kamikawa R."/>
            <person name="Inagaki Y."/>
            <person name="Hashimoto T."/>
        </authorList>
    </citation>
    <scope>NUCLEOTIDE SEQUENCE [LARGE SCALE GENOMIC DNA]</scope>
    <source>
        <strain evidence="2">NY0173</strain>
    </source>
</reference>
<sequence length="249" mass="27743">MTSLQSSVDRLKTRAKELAPVVGKSGLSVEVNSVLDHLQSNTSEQDTLTAVAFLEEYLDTLQRESELRSALQTAQTDAEELALALDRSTLESGYIYLPDTHNSVVDGVMPAGGRGWGLPVAKDENPLKDCAITRVVVDEAVQHKGRFHPFHSYRVLTITTNGRIYMVRRRFNDLKALHKGLSTRADPPPFPSVRHWALGGGKPEFIAVRVREMSRYLERVCGSQLFAESEELHAFFTDGAEFRPQAQGY</sequence>
<organism evidence="2 3">
    <name type="scientific">Kipferlia bialata</name>
    <dbReference type="NCBI Taxonomy" id="797122"/>
    <lineage>
        <taxon>Eukaryota</taxon>
        <taxon>Metamonada</taxon>
        <taxon>Carpediemonas-like organisms</taxon>
        <taxon>Kipferlia</taxon>
    </lineage>
</organism>
<dbReference type="InterPro" id="IPR036871">
    <property type="entry name" value="PX_dom_sf"/>
</dbReference>
<evidence type="ECO:0000313" key="3">
    <source>
        <dbReference type="Proteomes" id="UP000265618"/>
    </source>
</evidence>
<name>A0A9K3CP78_9EUKA</name>
<dbReference type="CDD" id="cd06093">
    <property type="entry name" value="PX_domain"/>
    <property type="match status" value="1"/>
</dbReference>
<dbReference type="PROSITE" id="PS50195">
    <property type="entry name" value="PX"/>
    <property type="match status" value="1"/>
</dbReference>
<dbReference type="GO" id="GO:0035091">
    <property type="term" value="F:phosphatidylinositol binding"/>
    <property type="evidence" value="ECO:0007669"/>
    <property type="project" value="InterPro"/>
</dbReference>
<evidence type="ECO:0000259" key="1">
    <source>
        <dbReference type="PROSITE" id="PS50195"/>
    </source>
</evidence>
<dbReference type="InterPro" id="IPR001683">
    <property type="entry name" value="PX_dom"/>
</dbReference>
<dbReference type="SUPFAM" id="SSF64268">
    <property type="entry name" value="PX domain"/>
    <property type="match status" value="1"/>
</dbReference>
<dbReference type="Gene3D" id="3.30.1520.10">
    <property type="entry name" value="Phox-like domain"/>
    <property type="match status" value="1"/>
</dbReference>
<gene>
    <name evidence="2" type="ORF">KIPB_000896</name>
</gene>